<dbReference type="Gene3D" id="3.30.830.10">
    <property type="entry name" value="Metalloenzyme, LuxS/M16 peptidase-like"/>
    <property type="match status" value="2"/>
</dbReference>
<dbReference type="Pfam" id="PF05193">
    <property type="entry name" value="Peptidase_M16_C"/>
    <property type="match status" value="1"/>
</dbReference>
<dbReference type="InterPro" id="IPR050626">
    <property type="entry name" value="Peptidase_M16"/>
</dbReference>
<dbReference type="Proteomes" id="UP000005087">
    <property type="component" value="Chromosome"/>
</dbReference>
<proteinExistence type="inferred from homology"/>
<reference evidence="11 12" key="1">
    <citation type="submission" date="2011-09" db="EMBL/GenBank/DDBJ databases">
        <authorList>
            <consortium name="US DOE Joint Genome Institute (JGI-PGF)"/>
            <person name="Lucas S."/>
            <person name="Han J."/>
            <person name="Lapidus A."/>
            <person name="Cheng J.-F."/>
            <person name="Goodwin L."/>
            <person name="Pitluck S."/>
            <person name="Peters L."/>
            <person name="Land M.L."/>
            <person name="Hauser L."/>
            <person name="Brambilla E."/>
            <person name="Klenk H.-P."/>
            <person name="Woyke T.J."/>
        </authorList>
    </citation>
    <scope>NUCLEOTIDE SEQUENCE [LARGE SCALE GENOMIC DNA]</scope>
    <source>
        <strain evidence="11 12">K62</strain>
    </source>
</reference>
<reference evidence="12" key="2">
    <citation type="submission" date="2012-01" db="EMBL/GenBank/DDBJ databases">
        <title>Noncontiguous Finished sequence of chromosome of Saccharomonospora glauca K62.</title>
        <authorList>
            <consortium name="US DOE Joint Genome Institute"/>
            <person name="Lucas S."/>
            <person name="Han J."/>
            <person name="Lapidus A."/>
            <person name="Cheng J.-F."/>
            <person name="Goodwin L."/>
            <person name="Pitluck S."/>
            <person name="Peters L."/>
            <person name="Mikhailova N."/>
            <person name="Held B."/>
            <person name="Detter J.C."/>
            <person name="Han C."/>
            <person name="Tapia R."/>
            <person name="Land M."/>
            <person name="Hauser L."/>
            <person name="Kyrpides N."/>
            <person name="Ivanova N."/>
            <person name="Pagani I."/>
            <person name="Brambilla E.-M."/>
            <person name="Klenk H.-P."/>
            <person name="Woyke T."/>
        </authorList>
    </citation>
    <scope>NUCLEOTIDE SEQUENCE [LARGE SCALE GENOMIC DNA]</scope>
    <source>
        <strain evidence="12">K62</strain>
    </source>
</reference>
<sequence>MASRSVSPVRDRLPNGLRVVVDPRPEVPVVGVAVVYGSGSRAERPGEAGLAHLVEHLMFRGSAHVAPGEHARLVERGGGVFNAVTRADDTVYHQVVPVGALEQVLFCEADRMRGLRLTPQSLHREVEVVDREIRDTVRDVPYGGFPRNALKAVLFDRFANAHDTYGDVEVLRALTVADVERFLHDHYTPRNAAVAVSGPVTVDQVRELVSDHFGDIPAGAAVPRPDLTEPVPDRPRHDTRYDPRAPFPAVAMGWRVPDPLGDPDAFLPYVVLAELLAGDGRAPLPRRLVRTEGVAVTVDAAVNLMGDPFGVRDPTGFHITVHFRPGVAVERVVAAIEEECRAVADTGPTPGERARVLGKLTARLSGRLDDVSARAVWAARFALQRNTPDLGGELLGGLAAVDDDAVRAAARAVSSRPHATVEVVTEPPSRTVTTAGAA</sequence>
<accession>I1D0Q2</accession>
<evidence type="ECO:0000256" key="1">
    <source>
        <dbReference type="ARBA" id="ARBA00007261"/>
    </source>
</evidence>
<dbReference type="InterPro" id="IPR011249">
    <property type="entry name" value="Metalloenz_LuxS/M16"/>
</dbReference>
<dbReference type="GO" id="GO:0046872">
    <property type="term" value="F:metal ion binding"/>
    <property type="evidence" value="ECO:0007669"/>
    <property type="project" value="UniProtKB-KW"/>
</dbReference>
<dbReference type="AlphaFoldDB" id="I1D0Q2"/>
<feature type="domain" description="Peptidase M16 N-terminal" evidence="9">
    <location>
        <begin position="19"/>
        <end position="135"/>
    </location>
</feature>
<evidence type="ECO:0000313" key="11">
    <source>
        <dbReference type="EMBL" id="EIE98526.1"/>
    </source>
</evidence>
<feature type="region of interest" description="Disordered" evidence="8">
    <location>
        <begin position="216"/>
        <end position="242"/>
    </location>
</feature>
<dbReference type="GO" id="GO:0006508">
    <property type="term" value="P:proteolysis"/>
    <property type="evidence" value="ECO:0007669"/>
    <property type="project" value="UniProtKB-KW"/>
</dbReference>
<dbReference type="Pfam" id="PF00675">
    <property type="entry name" value="Peptidase_M16"/>
    <property type="match status" value="1"/>
</dbReference>
<keyword evidence="5" id="KW-0862">Zinc</keyword>
<dbReference type="HOGENOM" id="CLU_009902_1_1_11"/>
<evidence type="ECO:0000256" key="7">
    <source>
        <dbReference type="RuleBase" id="RU004447"/>
    </source>
</evidence>
<keyword evidence="6" id="KW-0482">Metalloprotease</keyword>
<dbReference type="InterPro" id="IPR011765">
    <property type="entry name" value="Pept_M16_N"/>
</dbReference>
<dbReference type="PROSITE" id="PS00143">
    <property type="entry name" value="INSULINASE"/>
    <property type="match status" value="1"/>
</dbReference>
<evidence type="ECO:0000256" key="6">
    <source>
        <dbReference type="ARBA" id="ARBA00023049"/>
    </source>
</evidence>
<protein>
    <submittedName>
        <fullName evidence="11">Putative Zn-dependent peptidase</fullName>
    </submittedName>
</protein>
<comment type="similarity">
    <text evidence="1 7">Belongs to the peptidase M16 family.</text>
</comment>
<evidence type="ECO:0000256" key="4">
    <source>
        <dbReference type="ARBA" id="ARBA00022801"/>
    </source>
</evidence>
<keyword evidence="3" id="KW-0479">Metal-binding</keyword>
<feature type="compositionally biased region" description="Basic and acidic residues" evidence="8">
    <location>
        <begin position="231"/>
        <end position="242"/>
    </location>
</feature>
<dbReference type="InterPro" id="IPR001431">
    <property type="entry name" value="Pept_M16_Zn_BS"/>
</dbReference>
<dbReference type="SUPFAM" id="SSF63411">
    <property type="entry name" value="LuxS/MPP-like metallohydrolase"/>
    <property type="match status" value="2"/>
</dbReference>
<evidence type="ECO:0000256" key="2">
    <source>
        <dbReference type="ARBA" id="ARBA00022670"/>
    </source>
</evidence>
<evidence type="ECO:0000256" key="3">
    <source>
        <dbReference type="ARBA" id="ARBA00022723"/>
    </source>
</evidence>
<keyword evidence="4" id="KW-0378">Hydrolase</keyword>
<feature type="domain" description="Peptidase M16 C-terminal" evidence="10">
    <location>
        <begin position="174"/>
        <end position="356"/>
    </location>
</feature>
<dbReference type="RefSeq" id="WP_005463294.1">
    <property type="nucleotide sequence ID" value="NZ_CM001484.1"/>
</dbReference>
<dbReference type="PANTHER" id="PTHR43690">
    <property type="entry name" value="NARDILYSIN"/>
    <property type="match status" value="1"/>
</dbReference>
<evidence type="ECO:0000259" key="9">
    <source>
        <dbReference type="Pfam" id="PF00675"/>
    </source>
</evidence>
<keyword evidence="12" id="KW-1185">Reference proteome</keyword>
<evidence type="ECO:0000256" key="5">
    <source>
        <dbReference type="ARBA" id="ARBA00022833"/>
    </source>
</evidence>
<gene>
    <name evidence="11" type="ORF">SacglDRAFT_01611</name>
</gene>
<keyword evidence="2" id="KW-0645">Protease</keyword>
<evidence type="ECO:0000313" key="12">
    <source>
        <dbReference type="Proteomes" id="UP000005087"/>
    </source>
</evidence>
<dbReference type="eggNOG" id="COG0612">
    <property type="taxonomic scope" value="Bacteria"/>
</dbReference>
<name>I1D0Q2_9PSEU</name>
<organism evidence="11 12">
    <name type="scientific">Saccharomonospora glauca K62</name>
    <dbReference type="NCBI Taxonomy" id="928724"/>
    <lineage>
        <taxon>Bacteria</taxon>
        <taxon>Bacillati</taxon>
        <taxon>Actinomycetota</taxon>
        <taxon>Actinomycetes</taxon>
        <taxon>Pseudonocardiales</taxon>
        <taxon>Pseudonocardiaceae</taxon>
        <taxon>Saccharomonospora</taxon>
    </lineage>
</organism>
<dbReference type="EMBL" id="CM001484">
    <property type="protein sequence ID" value="EIE98526.1"/>
    <property type="molecule type" value="Genomic_DNA"/>
</dbReference>
<dbReference type="PANTHER" id="PTHR43690:SF17">
    <property type="entry name" value="PROTEIN YHJJ"/>
    <property type="match status" value="1"/>
</dbReference>
<dbReference type="GO" id="GO:0004222">
    <property type="term" value="F:metalloendopeptidase activity"/>
    <property type="evidence" value="ECO:0007669"/>
    <property type="project" value="InterPro"/>
</dbReference>
<evidence type="ECO:0000259" key="10">
    <source>
        <dbReference type="Pfam" id="PF05193"/>
    </source>
</evidence>
<dbReference type="STRING" id="928724.SacglDRAFT_01611"/>
<dbReference type="InterPro" id="IPR007863">
    <property type="entry name" value="Peptidase_M16_C"/>
</dbReference>
<evidence type="ECO:0000256" key="8">
    <source>
        <dbReference type="SAM" id="MobiDB-lite"/>
    </source>
</evidence>